<dbReference type="PANTHER" id="PTHR21315:SF2">
    <property type="entry name" value="APRATAXIN AND PNK-LIKE FACTOR"/>
    <property type="match status" value="1"/>
</dbReference>
<dbReference type="GO" id="GO:0008408">
    <property type="term" value="F:3'-5' exonuclease activity"/>
    <property type="evidence" value="ECO:0007669"/>
    <property type="project" value="InterPro"/>
</dbReference>
<feature type="compositionally biased region" description="Acidic residues" evidence="1">
    <location>
        <begin position="396"/>
        <end position="410"/>
    </location>
</feature>
<feature type="region of interest" description="Disordered" evidence="1">
    <location>
        <begin position="134"/>
        <end position="179"/>
    </location>
</feature>
<organism evidence="3 4">
    <name type="scientific">Perca fluviatilis</name>
    <name type="common">European perch</name>
    <dbReference type="NCBI Taxonomy" id="8168"/>
    <lineage>
        <taxon>Eukaryota</taxon>
        <taxon>Metazoa</taxon>
        <taxon>Chordata</taxon>
        <taxon>Craniata</taxon>
        <taxon>Vertebrata</taxon>
        <taxon>Euteleostomi</taxon>
        <taxon>Actinopterygii</taxon>
        <taxon>Neopterygii</taxon>
        <taxon>Teleostei</taxon>
        <taxon>Neoteleostei</taxon>
        <taxon>Acanthomorphata</taxon>
        <taxon>Eupercaria</taxon>
        <taxon>Perciformes</taxon>
        <taxon>Percoidei</taxon>
        <taxon>Percidae</taxon>
        <taxon>Percinae</taxon>
        <taxon>Perca</taxon>
    </lineage>
</organism>
<feature type="domain" description="PBZ-type" evidence="2">
    <location>
        <begin position="414"/>
        <end position="439"/>
    </location>
</feature>
<dbReference type="InterPro" id="IPR039253">
    <property type="entry name" value="APLF"/>
</dbReference>
<dbReference type="InterPro" id="IPR019406">
    <property type="entry name" value="APLF_PBZ"/>
</dbReference>
<dbReference type="FunFam" id="2.60.200.20:FF:000061">
    <property type="entry name" value="Zgc:165656 protein"/>
    <property type="match status" value="1"/>
</dbReference>
<name>A0A6A5FQM9_PERFL</name>
<dbReference type="SUPFAM" id="SSF49879">
    <property type="entry name" value="SMAD/FHA domain"/>
    <property type="match status" value="1"/>
</dbReference>
<evidence type="ECO:0000259" key="2">
    <source>
        <dbReference type="Pfam" id="PF10283"/>
    </source>
</evidence>
<dbReference type="Pfam" id="PF10283">
    <property type="entry name" value="zf-CCHH"/>
    <property type="match status" value="2"/>
</dbReference>
<comment type="caution">
    <text evidence="3">The sequence shown here is derived from an EMBL/GenBank/DDBJ whole genome shotgun (WGS) entry which is preliminary data.</text>
</comment>
<protein>
    <recommendedName>
        <fullName evidence="2">PBZ-type domain-containing protein</fullName>
    </recommendedName>
</protein>
<dbReference type="AlphaFoldDB" id="A0A6A5FQM9"/>
<dbReference type="Proteomes" id="UP000465112">
    <property type="component" value="Chromosome 1"/>
</dbReference>
<dbReference type="GO" id="GO:0006302">
    <property type="term" value="P:double-strand break repair"/>
    <property type="evidence" value="ECO:0007669"/>
    <property type="project" value="InterPro"/>
</dbReference>
<evidence type="ECO:0000256" key="1">
    <source>
        <dbReference type="SAM" id="MobiDB-lite"/>
    </source>
</evidence>
<accession>A0A6A5FQM9</accession>
<feature type="compositionally biased region" description="Basic residues" evidence="1">
    <location>
        <begin position="427"/>
        <end position="442"/>
    </location>
</feature>
<keyword evidence="4" id="KW-1185">Reference proteome</keyword>
<reference evidence="3 4" key="1">
    <citation type="submission" date="2019-06" db="EMBL/GenBank/DDBJ databases">
        <title>A chromosome-scale genome assembly of the European perch, Perca fluviatilis.</title>
        <authorList>
            <person name="Roques C."/>
            <person name="Zahm M."/>
            <person name="Cabau C."/>
            <person name="Klopp C."/>
            <person name="Bouchez O."/>
            <person name="Donnadieu C."/>
            <person name="Kuhl H."/>
            <person name="Gislard M."/>
            <person name="Guendouz S."/>
            <person name="Journot L."/>
            <person name="Haffray P."/>
            <person name="Bestin A."/>
            <person name="Morvezen R."/>
            <person name="Feron R."/>
            <person name="Wen M."/>
            <person name="Jouanno E."/>
            <person name="Herpin A."/>
            <person name="Schartl M."/>
            <person name="Postlethwait J."/>
            <person name="Schaerlinger B."/>
            <person name="Chardard D."/>
            <person name="Lecocq T."/>
            <person name="Poncet C."/>
            <person name="Jaffrelo L."/>
            <person name="Lampietro C."/>
            <person name="Guiguen Y."/>
        </authorList>
    </citation>
    <scope>NUCLEOTIDE SEQUENCE [LARGE SCALE GENOMIC DNA]</scope>
    <source>
        <tissue evidence="3">Blood</tissue>
    </source>
</reference>
<dbReference type="Gene3D" id="2.60.200.20">
    <property type="match status" value="1"/>
</dbReference>
<sequence length="504" mass="55124">MCVLCPQCTGVKLPPFPPTEQQMSGFDLVRVDGGGGGDPIHLPPGETVLGRGPFLAVSDKRVSRLHGLLERLDGQLRLKPTHLNPCFVQSSLTDSPRPLQRDSWYPLHDGDLFSLLPGQFLFQVVAVGGEDRTPRNSQLLVCPEPDVEPPPPVGPAPPRNEPAPTPAALSDQEEADHGRLNKADCAQPTEEEDDRRHVPPPVTKRRVLPAWMMMAVGHTHSPSFSSSSPKVATAAKRSKAPPTSAKGAAAKQATPPKTSSPQGAGLSEEEEEEEERPKKRRRKRSDEEQTASQSKTDLPPQQPSPRLPSESKRSEMSDESDGFPMETDEAEGGGETSTADGNTAKNGRRQTKRAESMAANSGAASGPRLRTPCPYGKSCYRKNPVHFQECSHPGDTDYEEDEEEEEEQETGEDRPECPYGTDCYRKNPLHRKEYKHTKKPARAARGVPKKDAGDDDSGDDDSFIDDDSEDAGDDSDYLPPVSDDSDKEDVKALQKEAKAFMKRK</sequence>
<dbReference type="GO" id="GO:0003906">
    <property type="term" value="F:DNA-(apurinic or apyrimidinic site) endonuclease activity"/>
    <property type="evidence" value="ECO:0007669"/>
    <property type="project" value="InterPro"/>
</dbReference>
<feature type="region of interest" description="Disordered" evidence="1">
    <location>
        <begin position="184"/>
        <end position="203"/>
    </location>
</feature>
<evidence type="ECO:0000313" key="3">
    <source>
        <dbReference type="EMBL" id="KAF1394533.1"/>
    </source>
</evidence>
<evidence type="ECO:0000313" key="4">
    <source>
        <dbReference type="Proteomes" id="UP000465112"/>
    </source>
</evidence>
<feature type="compositionally biased region" description="Acidic residues" evidence="1">
    <location>
        <begin position="317"/>
        <end position="332"/>
    </location>
</feature>
<dbReference type="EMBL" id="VHII01000001">
    <property type="protein sequence ID" value="KAF1394533.1"/>
    <property type="molecule type" value="Genomic_DNA"/>
</dbReference>
<dbReference type="InterPro" id="IPR008984">
    <property type="entry name" value="SMAD_FHA_dom_sf"/>
</dbReference>
<proteinExistence type="predicted"/>
<feature type="region of interest" description="Disordered" evidence="1">
    <location>
        <begin position="220"/>
        <end position="491"/>
    </location>
</feature>
<dbReference type="PANTHER" id="PTHR21315">
    <property type="entry name" value="APRATAXIN AND PNK-LIKE FACTOR-RELATED"/>
    <property type="match status" value="1"/>
</dbReference>
<feature type="compositionally biased region" description="Acidic residues" evidence="1">
    <location>
        <begin position="453"/>
        <end position="476"/>
    </location>
</feature>
<dbReference type="GO" id="GO:0035861">
    <property type="term" value="C:site of double-strand break"/>
    <property type="evidence" value="ECO:0007669"/>
    <property type="project" value="TreeGrafter"/>
</dbReference>
<dbReference type="GO" id="GO:0005634">
    <property type="term" value="C:nucleus"/>
    <property type="evidence" value="ECO:0007669"/>
    <property type="project" value="TreeGrafter"/>
</dbReference>
<feature type="domain" description="PBZ-type" evidence="2">
    <location>
        <begin position="370"/>
        <end position="395"/>
    </location>
</feature>
<feature type="compositionally biased region" description="Pro residues" evidence="1">
    <location>
        <begin position="148"/>
        <end position="165"/>
    </location>
</feature>
<feature type="compositionally biased region" description="Polar residues" evidence="1">
    <location>
        <begin position="336"/>
        <end position="345"/>
    </location>
</feature>
<gene>
    <name evidence="3" type="ORF">PFLUV_G00001310</name>
</gene>